<evidence type="ECO:0000256" key="1">
    <source>
        <dbReference type="SAM" id="MobiDB-lite"/>
    </source>
</evidence>
<feature type="region of interest" description="Disordered" evidence="1">
    <location>
        <begin position="40"/>
        <end position="63"/>
    </location>
</feature>
<keyword evidence="3" id="KW-1185">Reference proteome</keyword>
<sequence length="63" mass="6721">MRGGYGLSPRGIAHCPPPRGSHLTLNITCIGDEGTLPRSSYANCKSSKTEKLRDTAAAATRYN</sequence>
<feature type="non-terminal residue" evidence="2">
    <location>
        <position position="63"/>
    </location>
</feature>
<gene>
    <name evidence="2" type="ORF">JYU34_009879</name>
</gene>
<name>A0ABQ7QMZ6_PLUXY</name>
<evidence type="ECO:0000313" key="3">
    <source>
        <dbReference type="Proteomes" id="UP000823941"/>
    </source>
</evidence>
<evidence type="ECO:0000313" key="2">
    <source>
        <dbReference type="EMBL" id="KAG7305753.1"/>
    </source>
</evidence>
<organism evidence="2 3">
    <name type="scientific">Plutella xylostella</name>
    <name type="common">Diamondback moth</name>
    <name type="synonym">Plutella maculipennis</name>
    <dbReference type="NCBI Taxonomy" id="51655"/>
    <lineage>
        <taxon>Eukaryota</taxon>
        <taxon>Metazoa</taxon>
        <taxon>Ecdysozoa</taxon>
        <taxon>Arthropoda</taxon>
        <taxon>Hexapoda</taxon>
        <taxon>Insecta</taxon>
        <taxon>Pterygota</taxon>
        <taxon>Neoptera</taxon>
        <taxon>Endopterygota</taxon>
        <taxon>Lepidoptera</taxon>
        <taxon>Glossata</taxon>
        <taxon>Ditrysia</taxon>
        <taxon>Yponomeutoidea</taxon>
        <taxon>Plutellidae</taxon>
        <taxon>Plutella</taxon>
    </lineage>
</organism>
<dbReference type="Proteomes" id="UP000823941">
    <property type="component" value="Chromosome 13"/>
</dbReference>
<protein>
    <submittedName>
        <fullName evidence="2">Uncharacterized protein</fullName>
    </submittedName>
</protein>
<comment type="caution">
    <text evidence="2">The sequence shown here is derived from an EMBL/GenBank/DDBJ whole genome shotgun (WGS) entry which is preliminary data.</text>
</comment>
<accession>A0ABQ7QMZ6</accession>
<reference evidence="2 3" key="1">
    <citation type="submission" date="2021-06" db="EMBL/GenBank/DDBJ databases">
        <title>A haploid diamondback moth (Plutella xylostella L.) genome assembly resolves 31 chromosomes and identifies a diamide resistance mutation.</title>
        <authorList>
            <person name="Ward C.M."/>
            <person name="Perry K.D."/>
            <person name="Baker G."/>
            <person name="Powis K."/>
            <person name="Heckel D.G."/>
            <person name="Baxter S.W."/>
        </authorList>
    </citation>
    <scope>NUCLEOTIDE SEQUENCE [LARGE SCALE GENOMIC DNA]</scope>
    <source>
        <strain evidence="2 3">LV</strain>
        <tissue evidence="2">Single pupa</tissue>
    </source>
</reference>
<proteinExistence type="predicted"/>
<dbReference type="EMBL" id="JAHIBW010000013">
    <property type="protein sequence ID" value="KAG7305753.1"/>
    <property type="molecule type" value="Genomic_DNA"/>
</dbReference>